<evidence type="ECO:0000313" key="1">
    <source>
        <dbReference type="EMBL" id="MPN05375.1"/>
    </source>
</evidence>
<organism evidence="1">
    <name type="scientific">bioreactor metagenome</name>
    <dbReference type="NCBI Taxonomy" id="1076179"/>
    <lineage>
        <taxon>unclassified sequences</taxon>
        <taxon>metagenomes</taxon>
        <taxon>ecological metagenomes</taxon>
    </lineage>
</organism>
<sequence>MPGQHQRREQARVAGEMLVQQHCGARELAQLAFVVGVVDRSSHHIGDRCLEVIVQDQAVHENLGQPGSSAPVAQRREDLLGHRADAQAREECRSQGGIAETGQGIELSERDNQLGLVPWVLEGALGRVEWDVGLVLTLETRPRIHPVRMRLQAERTPGRQQFHQVRQMPAELQPGRITDQARVLLDGLVEPEMAIDRRGIARVRAQPVFRQRTSVRVNA</sequence>
<protein>
    <submittedName>
        <fullName evidence="1">Uncharacterized protein</fullName>
    </submittedName>
</protein>
<comment type="caution">
    <text evidence="1">The sequence shown here is derived from an EMBL/GenBank/DDBJ whole genome shotgun (WGS) entry which is preliminary data.</text>
</comment>
<proteinExistence type="predicted"/>
<reference evidence="1" key="1">
    <citation type="submission" date="2019-08" db="EMBL/GenBank/DDBJ databases">
        <authorList>
            <person name="Kucharzyk K."/>
            <person name="Murdoch R.W."/>
            <person name="Higgins S."/>
            <person name="Loffler F."/>
        </authorList>
    </citation>
    <scope>NUCLEOTIDE SEQUENCE</scope>
</reference>
<dbReference type="EMBL" id="VSSQ01051292">
    <property type="protein sequence ID" value="MPN05375.1"/>
    <property type="molecule type" value="Genomic_DNA"/>
</dbReference>
<dbReference type="AlphaFoldDB" id="A0A645ETL8"/>
<gene>
    <name evidence="1" type="ORF">SDC9_152625</name>
</gene>
<name>A0A645ETL8_9ZZZZ</name>
<accession>A0A645ETL8</accession>